<dbReference type="Gene3D" id="1.10.10.10">
    <property type="entry name" value="Winged helix-like DNA-binding domain superfamily/Winged helix DNA-binding domain"/>
    <property type="match status" value="1"/>
</dbReference>
<dbReference type="InterPro" id="IPR036388">
    <property type="entry name" value="WH-like_DNA-bd_sf"/>
</dbReference>
<comment type="caution">
    <text evidence="2">The sequence shown here is derived from an EMBL/GenBank/DDBJ whole genome shotgun (WGS) entry which is preliminary data.</text>
</comment>
<dbReference type="EMBL" id="AZFS01000064">
    <property type="protein sequence ID" value="KRL93391.1"/>
    <property type="molecule type" value="Genomic_DNA"/>
</dbReference>
<dbReference type="InterPro" id="IPR036390">
    <property type="entry name" value="WH_DNA-bd_sf"/>
</dbReference>
<accession>A0A0R1UJ75</accession>
<feature type="domain" description="HTH marR-type" evidence="1">
    <location>
        <begin position="33"/>
        <end position="85"/>
    </location>
</feature>
<sequence length="142" mass="15879">MAHQFYETCAYFTAARYLRAVEQLTDKIFAPTGLKPAYSYIMMALEDQHPQTIKELSTKLGYERSTISRLVKSLAQQKLVTLQAQGRATSIDLTADSAPFLVTANRCLSHLTATTDQLLGADKAPMTHLLTTNNQKIREDLK</sequence>
<reference evidence="2 3" key="1">
    <citation type="journal article" date="2015" name="Genome Announc.">
        <title>Expanding the biotechnology potential of lactobacilli through comparative genomics of 213 strains and associated genera.</title>
        <authorList>
            <person name="Sun Z."/>
            <person name="Harris H.M."/>
            <person name="McCann A."/>
            <person name="Guo C."/>
            <person name="Argimon S."/>
            <person name="Zhang W."/>
            <person name="Yang X."/>
            <person name="Jeffery I.B."/>
            <person name="Cooney J.C."/>
            <person name="Kagawa T.F."/>
            <person name="Liu W."/>
            <person name="Song Y."/>
            <person name="Salvetti E."/>
            <person name="Wrobel A."/>
            <person name="Rasinkangas P."/>
            <person name="Parkhill J."/>
            <person name="Rea M.C."/>
            <person name="O'Sullivan O."/>
            <person name="Ritari J."/>
            <person name="Douillard F.P."/>
            <person name="Paul Ross R."/>
            <person name="Yang R."/>
            <person name="Briner A.E."/>
            <person name="Felis G.E."/>
            <person name="de Vos W.M."/>
            <person name="Barrangou R."/>
            <person name="Klaenhammer T.R."/>
            <person name="Caufield P.W."/>
            <person name="Cui Y."/>
            <person name="Zhang H."/>
            <person name="O'Toole P.W."/>
        </authorList>
    </citation>
    <scope>NUCLEOTIDE SEQUENCE [LARGE SCALE GENOMIC DNA]</scope>
    <source>
        <strain evidence="2 3">DSM 16381</strain>
    </source>
</reference>
<keyword evidence="3" id="KW-1185">Reference proteome</keyword>
<evidence type="ECO:0000313" key="3">
    <source>
        <dbReference type="Proteomes" id="UP000051580"/>
    </source>
</evidence>
<dbReference type="SUPFAM" id="SSF46785">
    <property type="entry name" value="Winged helix' DNA-binding domain"/>
    <property type="match status" value="1"/>
</dbReference>
<dbReference type="Proteomes" id="UP000051580">
    <property type="component" value="Unassembled WGS sequence"/>
</dbReference>
<protein>
    <recommendedName>
        <fullName evidence="1">HTH marR-type domain-containing protein</fullName>
    </recommendedName>
</protein>
<organism evidence="2 3">
    <name type="scientific">Levilactobacillus hammesii DSM 16381</name>
    <dbReference type="NCBI Taxonomy" id="1423753"/>
    <lineage>
        <taxon>Bacteria</taxon>
        <taxon>Bacillati</taxon>
        <taxon>Bacillota</taxon>
        <taxon>Bacilli</taxon>
        <taxon>Lactobacillales</taxon>
        <taxon>Lactobacillaceae</taxon>
        <taxon>Levilactobacillus</taxon>
    </lineage>
</organism>
<dbReference type="STRING" id="1423753.FD28_GL001268"/>
<dbReference type="PATRIC" id="fig|1423753.3.peg.1318"/>
<proteinExistence type="predicted"/>
<dbReference type="AlphaFoldDB" id="A0A0R1UJ75"/>
<evidence type="ECO:0000259" key="1">
    <source>
        <dbReference type="Pfam" id="PF12802"/>
    </source>
</evidence>
<dbReference type="GO" id="GO:0003700">
    <property type="term" value="F:DNA-binding transcription factor activity"/>
    <property type="evidence" value="ECO:0007669"/>
    <property type="project" value="InterPro"/>
</dbReference>
<dbReference type="InterPro" id="IPR000835">
    <property type="entry name" value="HTH_MarR-typ"/>
</dbReference>
<name>A0A0R1UJ75_9LACO</name>
<gene>
    <name evidence="2" type="ORF">FD28_GL001268</name>
</gene>
<dbReference type="RefSeq" id="WP_057735103.1">
    <property type="nucleotide sequence ID" value="NZ_AZFS01000064.1"/>
</dbReference>
<evidence type="ECO:0000313" key="2">
    <source>
        <dbReference type="EMBL" id="KRL93391.1"/>
    </source>
</evidence>
<dbReference type="Pfam" id="PF12802">
    <property type="entry name" value="MarR_2"/>
    <property type="match status" value="1"/>
</dbReference>